<evidence type="ECO:0000313" key="8">
    <source>
        <dbReference type="EMBL" id="MDR7100065.1"/>
    </source>
</evidence>
<dbReference type="InterPro" id="IPR032799">
    <property type="entry name" value="TAXi_C"/>
</dbReference>
<dbReference type="InterPro" id="IPR001461">
    <property type="entry name" value="Aspartic_peptidase_A1"/>
</dbReference>
<keyword evidence="3" id="KW-0732">Signal</keyword>
<evidence type="ECO:0000259" key="7">
    <source>
        <dbReference type="PROSITE" id="PS51767"/>
    </source>
</evidence>
<keyword evidence="9" id="KW-1185">Reference proteome</keyword>
<dbReference type="InterPro" id="IPR021109">
    <property type="entry name" value="Peptidase_aspartic_dom_sf"/>
</dbReference>
<keyword evidence="4" id="KW-0064">Aspartyl protease</keyword>
<dbReference type="Pfam" id="PF14541">
    <property type="entry name" value="TAXi_C"/>
    <property type="match status" value="1"/>
</dbReference>
<dbReference type="PANTHER" id="PTHR47965">
    <property type="entry name" value="ASPARTYL PROTEASE-RELATED"/>
    <property type="match status" value="1"/>
</dbReference>
<comment type="similarity">
    <text evidence="1">Belongs to the peptidase A1 family.</text>
</comment>
<evidence type="ECO:0000256" key="5">
    <source>
        <dbReference type="ARBA" id="ARBA00022801"/>
    </source>
</evidence>
<dbReference type="InterPro" id="IPR001969">
    <property type="entry name" value="Aspartic_peptidase_AS"/>
</dbReference>
<dbReference type="Proteomes" id="UP001267878">
    <property type="component" value="Unassembled WGS sequence"/>
</dbReference>
<dbReference type="PROSITE" id="PS00141">
    <property type="entry name" value="ASP_PROTEASE"/>
    <property type="match status" value="1"/>
</dbReference>
<organism evidence="8 9">
    <name type="scientific">Agrilutibacter niabensis</name>
    <dbReference type="NCBI Taxonomy" id="380628"/>
    <lineage>
        <taxon>Bacteria</taxon>
        <taxon>Pseudomonadati</taxon>
        <taxon>Pseudomonadota</taxon>
        <taxon>Gammaproteobacteria</taxon>
        <taxon>Lysobacterales</taxon>
        <taxon>Lysobacteraceae</taxon>
        <taxon>Agrilutibacter</taxon>
    </lineage>
</organism>
<dbReference type="PROSITE" id="PS51767">
    <property type="entry name" value="PEPTIDASE_A1"/>
    <property type="match status" value="1"/>
</dbReference>
<dbReference type="PRINTS" id="PR00792">
    <property type="entry name" value="PEPSIN"/>
</dbReference>
<evidence type="ECO:0000256" key="6">
    <source>
        <dbReference type="ARBA" id="ARBA00023145"/>
    </source>
</evidence>
<dbReference type="CDD" id="cd05471">
    <property type="entry name" value="pepsin_like"/>
    <property type="match status" value="1"/>
</dbReference>
<evidence type="ECO:0000313" key="9">
    <source>
        <dbReference type="Proteomes" id="UP001267878"/>
    </source>
</evidence>
<dbReference type="RefSeq" id="WP_310054614.1">
    <property type="nucleotide sequence ID" value="NZ_JAVDVW010000002.1"/>
</dbReference>
<comment type="caution">
    <text evidence="8">The sequence shown here is derived from an EMBL/GenBank/DDBJ whole genome shotgun (WGS) entry which is preliminary data.</text>
</comment>
<dbReference type="PANTHER" id="PTHR47965:SF12">
    <property type="entry name" value="ASPARTIC PROTEINASE 3-RELATED"/>
    <property type="match status" value="1"/>
</dbReference>
<proteinExistence type="inferred from homology"/>
<keyword evidence="2" id="KW-0645">Protease</keyword>
<feature type="domain" description="Peptidase A1" evidence="7">
    <location>
        <begin position="18"/>
        <end position="413"/>
    </location>
</feature>
<keyword evidence="5" id="KW-0378">Hydrolase</keyword>
<evidence type="ECO:0000256" key="4">
    <source>
        <dbReference type="ARBA" id="ARBA00022750"/>
    </source>
</evidence>
<evidence type="ECO:0000256" key="2">
    <source>
        <dbReference type="ARBA" id="ARBA00022670"/>
    </source>
</evidence>
<evidence type="ECO:0000256" key="1">
    <source>
        <dbReference type="ARBA" id="ARBA00007447"/>
    </source>
</evidence>
<reference evidence="8 9" key="1">
    <citation type="submission" date="2023-07" db="EMBL/GenBank/DDBJ databases">
        <title>Sorghum-associated microbial communities from plants grown in Nebraska, USA.</title>
        <authorList>
            <person name="Schachtman D."/>
        </authorList>
    </citation>
    <scope>NUCLEOTIDE SEQUENCE [LARGE SCALE GENOMIC DNA]</scope>
    <source>
        <strain evidence="8 9">BE187</strain>
    </source>
</reference>
<dbReference type="Gene3D" id="2.40.70.10">
    <property type="entry name" value="Acid Proteases"/>
    <property type="match status" value="2"/>
</dbReference>
<accession>A0ABU1VRT0</accession>
<dbReference type="Pfam" id="PF00026">
    <property type="entry name" value="Asp"/>
    <property type="match status" value="1"/>
</dbReference>
<gene>
    <name evidence="8" type="ORF">J2X04_002446</name>
</gene>
<sequence length="427" mass="47149">MTRALHLPITLAHAKGAYTVRLSIGSGQRPGNFVLDTGSSTLVVLPHAYDPDQDASHTPTTWAQEVRYGGGVWAGPVLRADVHFDGLHESVHLEAAQFSRAQAQAQDMHDADGLFGLAYSGLDIAHDVRDYLSERGVEPPLTWPWPFDREDENLCDFATLLKQQPRVTLTPLFTALADAHRIDNRFALLLRRPLVHVEDDSADVALLAADPLNQGVMVLGGSADHDADPPHRLHEGSFSDIQIVHDLYYNAHLIAVQVGDGPRIDAPALDPKYEHRAASNAFFDTGCSFVILEATLYRAVLAAFAQHDARLPALVERFQQTFAQQQQGLPNADVDALDWPELHFFLRAPDGSETRLTCTQEHYWPRNAMRAGQAYCLLMSQMKNWPNQTILGLPLLAERYCVFDRSAPNGGCVRVAKARGADAAWSD</sequence>
<dbReference type="InterPro" id="IPR033121">
    <property type="entry name" value="PEPTIDASE_A1"/>
</dbReference>
<dbReference type="InterPro" id="IPR034164">
    <property type="entry name" value="Pepsin-like_dom"/>
</dbReference>
<name>A0ABU1VRT0_9GAMM</name>
<dbReference type="EMBL" id="JAVDVW010000002">
    <property type="protein sequence ID" value="MDR7100065.1"/>
    <property type="molecule type" value="Genomic_DNA"/>
</dbReference>
<keyword evidence="6" id="KW-0865">Zymogen</keyword>
<protein>
    <recommendedName>
        <fullName evidence="7">Peptidase A1 domain-containing protein</fullName>
    </recommendedName>
</protein>
<evidence type="ECO:0000256" key="3">
    <source>
        <dbReference type="ARBA" id="ARBA00022729"/>
    </source>
</evidence>
<dbReference type="SUPFAM" id="SSF50630">
    <property type="entry name" value="Acid proteases"/>
    <property type="match status" value="1"/>
</dbReference>